<comment type="function">
    <text evidence="1">Degradation of glucosinolates (glucose residue linked by a thioglucoside bound to an amino acid derivative) to glucose, sulfate and any of the products: thiocyanates, isothiocyanates, nitriles, epithionitriles or oxazolidine-2-thiones.</text>
</comment>
<reference evidence="11" key="1">
    <citation type="submission" date="2021-01" db="EMBL/GenBank/DDBJ databases">
        <authorList>
            <consortium name="Genoscope - CEA"/>
            <person name="William W."/>
        </authorList>
    </citation>
    <scope>NUCLEOTIDE SEQUENCE</scope>
</reference>
<feature type="transmembrane region" description="Helical" evidence="10">
    <location>
        <begin position="12"/>
        <end position="35"/>
    </location>
</feature>
<dbReference type="Proteomes" id="UP001295469">
    <property type="component" value="Chromosome C04"/>
</dbReference>
<evidence type="ECO:0000256" key="4">
    <source>
        <dbReference type="ARBA" id="ARBA00012250"/>
    </source>
</evidence>
<dbReference type="FunFam" id="3.20.20.80:FF:000022">
    <property type="entry name" value="Beta-glucosidase 11"/>
    <property type="match status" value="2"/>
</dbReference>
<organism evidence="11">
    <name type="scientific">Brassica napus</name>
    <name type="common">Rape</name>
    <dbReference type="NCBI Taxonomy" id="3708"/>
    <lineage>
        <taxon>Eukaryota</taxon>
        <taxon>Viridiplantae</taxon>
        <taxon>Streptophyta</taxon>
        <taxon>Embryophyta</taxon>
        <taxon>Tracheophyta</taxon>
        <taxon>Spermatophyta</taxon>
        <taxon>Magnoliopsida</taxon>
        <taxon>eudicotyledons</taxon>
        <taxon>Gunneridae</taxon>
        <taxon>Pentapetalae</taxon>
        <taxon>rosids</taxon>
        <taxon>malvids</taxon>
        <taxon>Brassicales</taxon>
        <taxon>Brassicaceae</taxon>
        <taxon>Brassiceae</taxon>
        <taxon>Brassica</taxon>
    </lineage>
</organism>
<dbReference type="EMBL" id="HG994368">
    <property type="protein sequence ID" value="CAF1804830.1"/>
    <property type="molecule type" value="Genomic_DNA"/>
</dbReference>
<evidence type="ECO:0000256" key="10">
    <source>
        <dbReference type="SAM" id="Phobius"/>
    </source>
</evidence>
<evidence type="ECO:0000256" key="1">
    <source>
        <dbReference type="ARBA" id="ARBA00003014"/>
    </source>
</evidence>
<accession>A0A816JCX9</accession>
<dbReference type="AlphaFoldDB" id="A0A816JCX9"/>
<proteinExistence type="inferred from homology"/>
<evidence type="ECO:0000256" key="3">
    <source>
        <dbReference type="ARBA" id="ARBA00010838"/>
    </source>
</evidence>
<dbReference type="Pfam" id="PF00232">
    <property type="entry name" value="Glyco_hydro_1"/>
    <property type="match status" value="2"/>
</dbReference>
<keyword evidence="10" id="KW-1133">Transmembrane helix</keyword>
<gene>
    <name evidence="11" type="ORF">DARMORV10_C04P05330.1</name>
</gene>
<dbReference type="GO" id="GO:0005975">
    <property type="term" value="P:carbohydrate metabolic process"/>
    <property type="evidence" value="ECO:0007669"/>
    <property type="project" value="InterPro"/>
</dbReference>
<dbReference type="PROSITE" id="PS00653">
    <property type="entry name" value="GLYCOSYL_HYDROL_F1_2"/>
    <property type="match status" value="1"/>
</dbReference>
<dbReference type="InterPro" id="IPR017853">
    <property type="entry name" value="GH"/>
</dbReference>
<evidence type="ECO:0000313" key="11">
    <source>
        <dbReference type="EMBL" id="CAF1804830.1"/>
    </source>
</evidence>
<evidence type="ECO:0000256" key="9">
    <source>
        <dbReference type="ARBA" id="ARBA00034026"/>
    </source>
</evidence>
<name>A0A816JCX9_BRANA</name>
<comment type="similarity">
    <text evidence="3">Belongs to the glycosyl hydrolase 1 family.</text>
</comment>
<dbReference type="GO" id="GO:0005773">
    <property type="term" value="C:vacuole"/>
    <property type="evidence" value="ECO:0007669"/>
    <property type="project" value="UniProtKB-SubCell"/>
</dbReference>
<dbReference type="InterPro" id="IPR001360">
    <property type="entry name" value="Glyco_hydro_1"/>
</dbReference>
<dbReference type="PANTHER" id="PTHR10353:SF276">
    <property type="entry name" value="THIOGLUCOSIDASE"/>
    <property type="match status" value="1"/>
</dbReference>
<dbReference type="EC" id="3.2.1.147" evidence="4"/>
<keyword evidence="6" id="KW-0378">Hydrolase</keyword>
<keyword evidence="5" id="KW-0926">Vacuole</keyword>
<comment type="subcellular location">
    <subcellularLocation>
        <location evidence="2">Vacuole</location>
    </subcellularLocation>
</comment>
<keyword evidence="10" id="KW-0472">Membrane</keyword>
<dbReference type="PRINTS" id="PR00131">
    <property type="entry name" value="GLHYDRLASE1"/>
</dbReference>
<dbReference type="SUPFAM" id="SSF51445">
    <property type="entry name" value="(Trans)glycosidases"/>
    <property type="match status" value="2"/>
</dbReference>
<evidence type="ECO:0000256" key="8">
    <source>
        <dbReference type="ARBA" id="ARBA00032797"/>
    </source>
</evidence>
<protein>
    <recommendedName>
        <fullName evidence="4">thioglucosidase</fullName>
        <ecNumber evidence="4">3.2.1.147</ecNumber>
    </recommendedName>
    <alternativeName>
        <fullName evidence="7">Sinigrinase</fullName>
    </alternativeName>
    <alternativeName>
        <fullName evidence="8">Thioglucosidase</fullName>
    </alternativeName>
</protein>
<evidence type="ECO:0000256" key="7">
    <source>
        <dbReference type="ARBA" id="ARBA00032643"/>
    </source>
</evidence>
<dbReference type="InterPro" id="IPR033132">
    <property type="entry name" value="GH_1_N_CS"/>
</dbReference>
<evidence type="ECO:0000256" key="5">
    <source>
        <dbReference type="ARBA" id="ARBA00022554"/>
    </source>
</evidence>
<comment type="catalytic activity">
    <reaction evidence="9">
        <text>a thioglucoside + H2O = a sugar + a thiol.</text>
        <dbReference type="EC" id="3.2.1.147"/>
    </reaction>
</comment>
<dbReference type="PANTHER" id="PTHR10353">
    <property type="entry name" value="GLYCOSYL HYDROLASE"/>
    <property type="match status" value="1"/>
</dbReference>
<dbReference type="Gene3D" id="3.20.20.80">
    <property type="entry name" value="Glycosidases"/>
    <property type="match status" value="2"/>
</dbReference>
<evidence type="ECO:0000256" key="2">
    <source>
        <dbReference type="ARBA" id="ARBA00004116"/>
    </source>
</evidence>
<keyword evidence="10" id="KW-0812">Transmembrane</keyword>
<evidence type="ECO:0000256" key="6">
    <source>
        <dbReference type="ARBA" id="ARBA00022801"/>
    </source>
</evidence>
<dbReference type="GO" id="GO:0019137">
    <property type="term" value="F:thioglucosidase activity"/>
    <property type="evidence" value="ECO:0007669"/>
    <property type="project" value="UniProtKB-EC"/>
</dbReference>
<sequence>MFYCISKILKSTLVASYFPRHCLIYFVFSIIYFPLKGKKIYAAKNSFGRSNFPEGFLFGTASSAYQYEGAVNDASRGLSVWDTFVRKHPERNCYSHADQAVEFYHHYKDDIQRMKDINMDSFRFSISWPRLLPHGKKSKGVNKEGIKFYNDLIDELLANGITPLATLFHWDTPQALEDEYNGFLSEKAVDDFRDFATICFEEFGDRVKYWVTLNEPWVYSIGGYDTGRKAPGRASNYMNEAALAGESGLEVYTVSHNLLLAHAEAVEVFRNNPKCKDGKIGIAHCPVWFEPYDSNCPDDHEAVERAMEFMFGWHMDPTVYGDYPEVMKRSIGKRLPSFTAAQSQKLKGSFDFVGVNYYSAFYVKNVADVDHNTPNWRSDACIEWKKQNKAGEILGPRGGSEWDFLYPQGLRKFLNHAKNKYGSPKFMITENGHCDIDYEKKAKLSNLMDLQRTEYHEKHLQSIHQAIKEDGVQVEGYYAWSLLDNCEWNAGYGVRYGLFYVDYNNGLKRYPKMSAMWFKEFLKKEEIEDSEKEGLMLNSVVNKKRKRFLTSSGIKPFATIFHWDTPQSLEDAYGGFRGAEIVNDFQNYADICYKNFGDRVKHWMTLNEPLTVVQQGYVAGGMAPGRCSNFTKPNCKGGDGATEPYIVGHNLLLAHGAAVKVYREKYKASQKGQVGIALSAGWYLPYTESAADRLAAARIMAFTFDYFLEPLVTGKYPVDMVNNVKGGRLPTFTAQQSKMLKGSSDFIGINYYSSAYAKDVPCPTEYVTLFSDPCASVTGEREGVPIGPKAGSDWLLIYPKGIRDLILYAKYKFKDPVIYITENGRDEIDTGKRFLKDGDRIDFFARHLEMVKDAISIGANVKGFFAWSLLDNFEWAAGYTARFGMVYVDFKDGCKRYPKKSADWFKKFLNPKKSN</sequence>